<dbReference type="InterPro" id="IPR002641">
    <property type="entry name" value="PNPLA_dom"/>
</dbReference>
<keyword evidence="1 2" id="KW-0443">Lipid metabolism</keyword>
<dbReference type="SUPFAM" id="SSF52151">
    <property type="entry name" value="FabD/lysophospholipase-like"/>
    <property type="match status" value="1"/>
</dbReference>
<feature type="active site" description="Nucleophile" evidence="2">
    <location>
        <position position="51"/>
    </location>
</feature>
<feature type="domain" description="PNPLA" evidence="3">
    <location>
        <begin position="16"/>
        <end position="189"/>
    </location>
</feature>
<feature type="short sequence motif" description="GXSXG" evidence="2">
    <location>
        <begin position="49"/>
        <end position="53"/>
    </location>
</feature>
<protein>
    <submittedName>
        <fullName evidence="4">Uncharacterized protein M219L</fullName>
    </submittedName>
</protein>
<gene>
    <name evidence="4" type="primary">M219L</name>
    <name evidence="4" type="ORF">MT325_M219L</name>
</gene>
<dbReference type="GO" id="GO:0016787">
    <property type="term" value="F:hydrolase activity"/>
    <property type="evidence" value="ECO:0007669"/>
    <property type="project" value="UniProtKB-UniRule"/>
</dbReference>
<dbReference type="EMBL" id="DQ491001">
    <property type="protein sequence ID" value="ABT13773.1"/>
    <property type="molecule type" value="Genomic_DNA"/>
</dbReference>
<dbReference type="Proteomes" id="UP000246715">
    <property type="component" value="Segment"/>
</dbReference>
<dbReference type="PANTHER" id="PTHR46394:SF1">
    <property type="entry name" value="PNPLA DOMAIN-CONTAINING PROTEIN"/>
    <property type="match status" value="1"/>
</dbReference>
<dbReference type="PANTHER" id="PTHR46394">
    <property type="entry name" value="ANNEXIN"/>
    <property type="match status" value="1"/>
</dbReference>
<keyword evidence="2" id="KW-0378">Hydrolase</keyword>
<dbReference type="InterPro" id="IPR052580">
    <property type="entry name" value="Lipid_Hydrolase"/>
</dbReference>
<dbReference type="Pfam" id="PF01734">
    <property type="entry name" value="Patatin"/>
    <property type="match status" value="1"/>
</dbReference>
<dbReference type="GO" id="GO:0016042">
    <property type="term" value="P:lipid catabolic process"/>
    <property type="evidence" value="ECO:0007669"/>
    <property type="project" value="UniProtKB-UniRule"/>
</dbReference>
<comment type="caution">
    <text evidence="2">Lacks conserved residue(s) required for the propagation of feature annotation.</text>
</comment>
<dbReference type="InterPro" id="IPR016035">
    <property type="entry name" value="Acyl_Trfase/lysoPLipase"/>
</dbReference>
<dbReference type="PROSITE" id="PS51635">
    <property type="entry name" value="PNPLA"/>
    <property type="match status" value="1"/>
</dbReference>
<evidence type="ECO:0000256" key="1">
    <source>
        <dbReference type="ARBA" id="ARBA00023098"/>
    </source>
</evidence>
<feature type="active site" description="Proton acceptor" evidence="2">
    <location>
        <position position="176"/>
    </location>
</feature>
<feature type="short sequence motif" description="DGA/G" evidence="2">
    <location>
        <begin position="176"/>
        <end position="178"/>
    </location>
</feature>
<dbReference type="Gene3D" id="3.40.1090.10">
    <property type="entry name" value="Cytosolic phospholipase A2 catalytic domain"/>
    <property type="match status" value="2"/>
</dbReference>
<evidence type="ECO:0000313" key="4">
    <source>
        <dbReference type="EMBL" id="ABT13773.1"/>
    </source>
</evidence>
<evidence type="ECO:0000313" key="5">
    <source>
        <dbReference type="Proteomes" id="UP000246715"/>
    </source>
</evidence>
<organism evidence="4 5">
    <name type="scientific">Paramecium bursaria Chlorella virus MT325</name>
    <name type="common">PBCV-MT325</name>
    <dbReference type="NCBI Taxonomy" id="346932"/>
    <lineage>
        <taxon>Viruses</taxon>
        <taxon>Varidnaviria</taxon>
        <taxon>Bamfordvirae</taxon>
        <taxon>Nucleocytoviricota</taxon>
        <taxon>Megaviricetes</taxon>
        <taxon>Algavirales</taxon>
        <taxon>Phycodnaviridae</taxon>
        <taxon>Chlorovirus</taxon>
        <taxon>Chlorovirus conductrix</taxon>
        <taxon>Paramecium bursaria Chlorella virus A1</taxon>
    </lineage>
</organism>
<name>A7ITU9_PBCVM</name>
<reference evidence="4 5" key="1">
    <citation type="journal article" date="2007" name="Virology">
        <title>Sequence and annotation of the 314-kb MT325 and the 321-kb FR483 viruses that infect Chlorella Pbi.</title>
        <authorList>
            <person name="Fitzgerald L.A."/>
            <person name="Graves M.V."/>
            <person name="Li X."/>
            <person name="Feldblyum T."/>
            <person name="Hartigan J."/>
            <person name="Van Etten J.L."/>
        </authorList>
    </citation>
    <scope>NUCLEOTIDE SEQUENCE [LARGE SCALE GENOMIC DNA]</scope>
    <source>
        <strain evidence="4 5">MT325</strain>
    </source>
</reference>
<evidence type="ECO:0000256" key="2">
    <source>
        <dbReference type="PROSITE-ProRule" id="PRU01161"/>
    </source>
</evidence>
<keyword evidence="2" id="KW-0442">Lipid degradation</keyword>
<organismHost>
    <name type="scientific">Paramecium bursaria</name>
    <dbReference type="NCBI Taxonomy" id="74790"/>
</organismHost>
<accession>A7ITU9</accession>
<sequence>MLTQMSRVKINQPESLVLAGGGAKSMSALGAIHVLKKTGQLNKLKIVAGTSAGAIVAAGIALNRDPITMVKKFTENTYRPNLDIKNFGNAFGIDSGENLFRWIDIVLGEEQHTFKSIYDKTGITLIVCATNLSTSSAVYFSPETHPDMSVRIAIRMSCSLPIFFNAVRHEDELYVDGALTDAFPINHVMTLSKNVLGIRYQSSEYNTPMEITGLDKFFTSLIAVSTRDKYSKDANVFSIDVGDLSVLDFRNPRKLKKSFKVGYNAMLNYLKKND</sequence>
<proteinExistence type="predicted"/>
<evidence type="ECO:0000259" key="3">
    <source>
        <dbReference type="PROSITE" id="PS51635"/>
    </source>
</evidence>